<gene>
    <name evidence="2" type="ORF">C1SCF055_LOCUS27425</name>
</gene>
<dbReference type="PANTHER" id="PTHR33153">
    <property type="entry name" value="MYND-TYPE DOMAIN-CONTAINING PROTEIN"/>
    <property type="match status" value="1"/>
</dbReference>
<organism evidence="2">
    <name type="scientific">Cladocopium goreaui</name>
    <dbReference type="NCBI Taxonomy" id="2562237"/>
    <lineage>
        <taxon>Eukaryota</taxon>
        <taxon>Sar</taxon>
        <taxon>Alveolata</taxon>
        <taxon>Dinophyceae</taxon>
        <taxon>Suessiales</taxon>
        <taxon>Symbiodiniaceae</taxon>
        <taxon>Cladocopium</taxon>
    </lineage>
</organism>
<dbReference type="PANTHER" id="PTHR33153:SF3">
    <property type="entry name" value="TRAFFICKING PROTEIN PARTICLE COMPLEX SUBUNIT 11 DOMAIN-CONTAINING PROTEIN"/>
    <property type="match status" value="1"/>
</dbReference>
<dbReference type="OrthoDB" id="417938at2759"/>
<proteinExistence type="predicted"/>
<name>A0A9P1G8A7_9DINO</name>
<evidence type="ECO:0000313" key="2">
    <source>
        <dbReference type="EMBL" id="CAI4001375.1"/>
    </source>
</evidence>
<dbReference type="EMBL" id="CAMXCT010002924">
    <property type="protein sequence ID" value="CAI4001375.1"/>
    <property type="molecule type" value="Genomic_DNA"/>
</dbReference>
<reference evidence="2" key="1">
    <citation type="submission" date="2022-10" db="EMBL/GenBank/DDBJ databases">
        <authorList>
            <person name="Chen Y."/>
            <person name="Dougan E. K."/>
            <person name="Chan C."/>
            <person name="Rhodes N."/>
            <person name="Thang M."/>
        </authorList>
    </citation>
    <scope>NUCLEOTIDE SEQUENCE</scope>
</reference>
<reference evidence="3 4" key="2">
    <citation type="submission" date="2024-05" db="EMBL/GenBank/DDBJ databases">
        <authorList>
            <person name="Chen Y."/>
            <person name="Shah S."/>
            <person name="Dougan E. K."/>
            <person name="Thang M."/>
            <person name="Chan C."/>
        </authorList>
    </citation>
    <scope>NUCLEOTIDE SEQUENCE [LARGE SCALE GENOMIC DNA]</scope>
</reference>
<sequence length="365" mass="41645">MGWRLQSIQRELSVVLLRADGLDQAKHRVPRALHPTHSWNKLWRPPQTIQMVHASGHGLHFAVLDFDVPKNTNSNVECISRMLNVVFENMGAMPHQLVLIQDNCSRECKNQKILKWALKLKILSVIDSVLLLYPQKGHTHGPLDATGGQAITKCSLSSFDTPEELCAIYDSFLKQSQCDEGTKRSLLSYKCDEQANWEQWWDEIGLQFNNLTGPLAPHSFEIKYLKDLGYLETAALDILWPLVFMPAGAPASHPLDIVMVVRQRMSSKRYHQVALCVPGRSIPALRLRLSAQPEGLFPRKPLSKDNQMQIIKRAEEVYKNGHISEEAYEFLSGWAKGTRRRHLRPSSYPFLQHRLVVVQNVEYIA</sequence>
<evidence type="ECO:0000313" key="4">
    <source>
        <dbReference type="Proteomes" id="UP001152797"/>
    </source>
</evidence>
<accession>A0A9P1G8A7</accession>
<feature type="domain" description="DUF7869" evidence="1">
    <location>
        <begin position="52"/>
        <end position="223"/>
    </location>
</feature>
<dbReference type="AlphaFoldDB" id="A0A9P1G8A7"/>
<protein>
    <recommendedName>
        <fullName evidence="1">DUF7869 domain-containing protein</fullName>
    </recommendedName>
</protein>
<dbReference type="EMBL" id="CAMXCT020002924">
    <property type="protein sequence ID" value="CAL1154750.1"/>
    <property type="molecule type" value="Genomic_DNA"/>
</dbReference>
<dbReference type="Pfam" id="PF25273">
    <property type="entry name" value="DUF7869"/>
    <property type="match status" value="1"/>
</dbReference>
<keyword evidence="4" id="KW-1185">Reference proteome</keyword>
<dbReference type="InterPro" id="IPR057191">
    <property type="entry name" value="DUF7869"/>
</dbReference>
<comment type="caution">
    <text evidence="2">The sequence shown here is derived from an EMBL/GenBank/DDBJ whole genome shotgun (WGS) entry which is preliminary data.</text>
</comment>
<dbReference type="Proteomes" id="UP001152797">
    <property type="component" value="Unassembled WGS sequence"/>
</dbReference>
<evidence type="ECO:0000259" key="1">
    <source>
        <dbReference type="Pfam" id="PF25273"/>
    </source>
</evidence>
<evidence type="ECO:0000313" key="3">
    <source>
        <dbReference type="EMBL" id="CAL4788687.1"/>
    </source>
</evidence>
<dbReference type="EMBL" id="CAMXCT030002924">
    <property type="protein sequence ID" value="CAL4788687.1"/>
    <property type="molecule type" value="Genomic_DNA"/>
</dbReference>